<organism evidence="9">
    <name type="scientific">Picea sitchensis</name>
    <name type="common">Sitka spruce</name>
    <name type="synonym">Pinus sitchensis</name>
    <dbReference type="NCBI Taxonomy" id="3332"/>
    <lineage>
        <taxon>Eukaryota</taxon>
        <taxon>Viridiplantae</taxon>
        <taxon>Streptophyta</taxon>
        <taxon>Embryophyta</taxon>
        <taxon>Tracheophyta</taxon>
        <taxon>Spermatophyta</taxon>
        <taxon>Pinopsida</taxon>
        <taxon>Pinidae</taxon>
        <taxon>Conifers I</taxon>
        <taxon>Pinales</taxon>
        <taxon>Pinaceae</taxon>
        <taxon>Picea</taxon>
    </lineage>
</organism>
<dbReference type="FunFam" id="2.60.120.330:FF:000007">
    <property type="entry name" value="Protein DMR6-like oxygenase 2"/>
    <property type="match status" value="1"/>
</dbReference>
<dbReference type="Pfam" id="PF14226">
    <property type="entry name" value="DIOX_N"/>
    <property type="match status" value="1"/>
</dbReference>
<dbReference type="InterPro" id="IPR026992">
    <property type="entry name" value="DIOX_N"/>
</dbReference>
<reference evidence="9" key="1">
    <citation type="journal article" date="2008" name="BMC Genomics">
        <title>A conifer genomics resource of 200,000 spruce (Picea spp.) ESTs and 6,464 high-quality, sequence-finished full-length cDNAs for Sitka spruce (Picea sitchensis).</title>
        <authorList>
            <person name="Ralph S.G."/>
            <person name="Chun H.J."/>
            <person name="Kolosova N."/>
            <person name="Cooper D."/>
            <person name="Oddy C."/>
            <person name="Ritland C.E."/>
            <person name="Kirkpatrick R."/>
            <person name="Moore R."/>
            <person name="Barber S."/>
            <person name="Holt R.A."/>
            <person name="Jones S.J."/>
            <person name="Marra M.A."/>
            <person name="Douglas C.J."/>
            <person name="Ritland K."/>
            <person name="Bohlmann J."/>
        </authorList>
    </citation>
    <scope>NUCLEOTIDE SEQUENCE</scope>
    <source>
        <tissue evidence="9">Bark</tissue>
    </source>
</reference>
<sequence length="363" mass="40972">MPSTMEDVLTHEAKANGVEKLMSNGINHLQVQDTYILPPSERPRLSEVSYSESIPVVDLQDLDGPNRTRVVQEICLACEEDGFFQILNHGVPEATMKSMMGIAKEFFEMPVEDRACLYSEDTNQRVRLSTSFNISKEKVLNWRDYLLHPCHPLEEFIGSWPEKPAAYREIAGNYAAEMRALILRLMAAVSEALGLDSDYLNRIFGKHSQLMDIMYYPPCPNPDITLGTPRHSDARGITVLMQGNVSGLQVLRNGKWVAVEPIPNAFVVNMGDQLQVVSNGRFRSVEHRAVTNTSTARISIPTFYGPSEEAFIAPAESLVDEQHPALYKGFKFGEFMKIFWGQELKNKTVLDHFKIEYPENNGK</sequence>
<keyword evidence="3 7" id="KW-0479">Metal-binding</keyword>
<dbReference type="InterPro" id="IPR005123">
    <property type="entry name" value="Oxoglu/Fe-dep_dioxygenase_dom"/>
</dbReference>
<evidence type="ECO:0000256" key="4">
    <source>
        <dbReference type="ARBA" id="ARBA00022964"/>
    </source>
</evidence>
<evidence type="ECO:0000256" key="6">
    <source>
        <dbReference type="ARBA" id="ARBA00023004"/>
    </source>
</evidence>
<dbReference type="GO" id="GO:0046872">
    <property type="term" value="F:metal ion binding"/>
    <property type="evidence" value="ECO:0007669"/>
    <property type="project" value="UniProtKB-KW"/>
</dbReference>
<evidence type="ECO:0000256" key="5">
    <source>
        <dbReference type="ARBA" id="ARBA00023002"/>
    </source>
</evidence>
<comment type="cofactor">
    <cofactor evidence="1">
        <name>L-ascorbate</name>
        <dbReference type="ChEBI" id="CHEBI:38290"/>
    </cofactor>
</comment>
<dbReference type="SUPFAM" id="SSF51197">
    <property type="entry name" value="Clavaminate synthase-like"/>
    <property type="match status" value="1"/>
</dbReference>
<evidence type="ECO:0000259" key="8">
    <source>
        <dbReference type="PROSITE" id="PS51471"/>
    </source>
</evidence>
<dbReference type="PANTHER" id="PTHR47991">
    <property type="entry name" value="OXOGLUTARATE/IRON-DEPENDENT DIOXYGENASE"/>
    <property type="match status" value="1"/>
</dbReference>
<protein>
    <recommendedName>
        <fullName evidence="8">Fe2OG dioxygenase domain-containing protein</fullName>
    </recommendedName>
</protein>
<comment type="similarity">
    <text evidence="2 7">Belongs to the iron/ascorbate-dependent oxidoreductase family.</text>
</comment>
<evidence type="ECO:0000256" key="3">
    <source>
        <dbReference type="ARBA" id="ARBA00022723"/>
    </source>
</evidence>
<accession>A9P1C4</accession>
<evidence type="ECO:0000256" key="7">
    <source>
        <dbReference type="RuleBase" id="RU003682"/>
    </source>
</evidence>
<dbReference type="Gene3D" id="2.60.120.330">
    <property type="entry name" value="B-lactam Antibiotic, Isopenicillin N Synthase, Chain"/>
    <property type="match status" value="1"/>
</dbReference>
<dbReference type="InterPro" id="IPR050295">
    <property type="entry name" value="Plant_2OG-oxidoreductases"/>
</dbReference>
<keyword evidence="5 7" id="KW-0560">Oxidoreductase</keyword>
<dbReference type="InterPro" id="IPR027443">
    <property type="entry name" value="IPNS-like_sf"/>
</dbReference>
<name>A9P1C4_PICSI</name>
<dbReference type="Pfam" id="PF03171">
    <property type="entry name" value="2OG-FeII_Oxy"/>
    <property type="match status" value="1"/>
</dbReference>
<dbReference type="EMBL" id="EF087443">
    <property type="protein sequence ID" value="ABK26685.1"/>
    <property type="molecule type" value="mRNA"/>
</dbReference>
<dbReference type="PROSITE" id="PS51471">
    <property type="entry name" value="FE2OG_OXY"/>
    <property type="match status" value="1"/>
</dbReference>
<evidence type="ECO:0000256" key="1">
    <source>
        <dbReference type="ARBA" id="ARBA00001961"/>
    </source>
</evidence>
<keyword evidence="4" id="KW-0223">Dioxygenase</keyword>
<dbReference type="GO" id="GO:0002229">
    <property type="term" value="P:defense response to oomycetes"/>
    <property type="evidence" value="ECO:0007669"/>
    <property type="project" value="UniProtKB-ARBA"/>
</dbReference>
<keyword evidence="6 7" id="KW-0408">Iron</keyword>
<dbReference type="AlphaFoldDB" id="A9P1C4"/>
<evidence type="ECO:0000313" key="9">
    <source>
        <dbReference type="EMBL" id="ABK26685.1"/>
    </source>
</evidence>
<evidence type="ECO:0000256" key="2">
    <source>
        <dbReference type="ARBA" id="ARBA00008056"/>
    </source>
</evidence>
<dbReference type="InterPro" id="IPR044861">
    <property type="entry name" value="IPNS-like_FE2OG_OXY"/>
</dbReference>
<proteinExistence type="evidence at transcript level"/>
<dbReference type="GO" id="GO:0051213">
    <property type="term" value="F:dioxygenase activity"/>
    <property type="evidence" value="ECO:0007669"/>
    <property type="project" value="UniProtKB-KW"/>
</dbReference>
<feature type="domain" description="Fe2OG dioxygenase" evidence="8">
    <location>
        <begin position="206"/>
        <end position="306"/>
    </location>
</feature>